<dbReference type="InterPro" id="IPR000504">
    <property type="entry name" value="RRM_dom"/>
</dbReference>
<dbReference type="InterPro" id="IPR034819">
    <property type="entry name" value="CPEB"/>
</dbReference>
<feature type="domain" description="RRM" evidence="3">
    <location>
        <begin position="156"/>
        <end position="228"/>
    </location>
</feature>
<accession>A0A1I8C2G8</accession>
<dbReference type="Pfam" id="PF00076">
    <property type="entry name" value="RRM_1"/>
    <property type="match status" value="1"/>
</dbReference>
<dbReference type="AlphaFoldDB" id="A0A1I8C2G8"/>
<proteinExistence type="predicted"/>
<dbReference type="Gene3D" id="4.10.640.40">
    <property type="entry name" value="Cytoplasmic polyadenylation element-binding protein, ZZ domain"/>
    <property type="match status" value="1"/>
</dbReference>
<dbReference type="SMART" id="SM00360">
    <property type="entry name" value="RRM"/>
    <property type="match status" value="2"/>
</dbReference>
<feature type="domain" description="RRM" evidence="3">
    <location>
        <begin position="263"/>
        <end position="340"/>
    </location>
</feature>
<dbReference type="GO" id="GO:2000766">
    <property type="term" value="P:negative regulation of cytoplasmic translation"/>
    <property type="evidence" value="ECO:0007669"/>
    <property type="project" value="TreeGrafter"/>
</dbReference>
<dbReference type="Gene3D" id="3.30.70.330">
    <property type="match status" value="2"/>
</dbReference>
<evidence type="ECO:0000313" key="4">
    <source>
        <dbReference type="Proteomes" id="UP000095281"/>
    </source>
</evidence>
<dbReference type="GO" id="GO:0003730">
    <property type="term" value="F:mRNA 3'-UTR binding"/>
    <property type="evidence" value="ECO:0007669"/>
    <property type="project" value="InterPro"/>
</dbReference>
<dbReference type="OMA" id="AMHARVI"/>
<dbReference type="GO" id="GO:0000900">
    <property type="term" value="F:mRNA regulatory element binding translation repressor activity"/>
    <property type="evidence" value="ECO:0007669"/>
    <property type="project" value="TreeGrafter"/>
</dbReference>
<dbReference type="SUPFAM" id="SSF54928">
    <property type="entry name" value="RNA-binding domain, RBD"/>
    <property type="match status" value="1"/>
</dbReference>
<reference evidence="5" key="1">
    <citation type="submission" date="2016-11" db="UniProtKB">
        <authorList>
            <consortium name="WormBaseParasite"/>
        </authorList>
    </citation>
    <scope>IDENTIFICATION</scope>
</reference>
<protein>
    <submittedName>
        <fullName evidence="5">RRM domain-containing protein</fullName>
    </submittedName>
</protein>
<dbReference type="PANTHER" id="PTHR12566">
    <property type="entry name" value="CYTOPLASMIC POLYADENYLATION ELEMENT BINDING PROTEIN CPEB"/>
    <property type="match status" value="1"/>
</dbReference>
<dbReference type="Pfam" id="PF16366">
    <property type="entry name" value="CEBP_ZZ"/>
    <property type="match status" value="1"/>
</dbReference>
<keyword evidence="1" id="KW-0694">RNA-binding</keyword>
<dbReference type="GO" id="GO:0008135">
    <property type="term" value="F:translation factor activity, RNA binding"/>
    <property type="evidence" value="ECO:0007669"/>
    <property type="project" value="TreeGrafter"/>
</dbReference>
<keyword evidence="4" id="KW-1185">Reference proteome</keyword>
<dbReference type="InterPro" id="IPR032296">
    <property type="entry name" value="CEBP_ZZ"/>
</dbReference>
<dbReference type="CDD" id="cd19757">
    <property type="entry name" value="Bbox1"/>
    <property type="match status" value="1"/>
</dbReference>
<dbReference type="GO" id="GO:0005634">
    <property type="term" value="C:nucleus"/>
    <property type="evidence" value="ECO:0007669"/>
    <property type="project" value="TreeGrafter"/>
</dbReference>
<dbReference type="InterPro" id="IPR038446">
    <property type="entry name" value="CEBP_ZZ_sf"/>
</dbReference>
<dbReference type="WBParaSite" id="MhA1_Contig982.frz3.gene6">
    <property type="protein sequence ID" value="MhA1_Contig982.frz3.gene6"/>
    <property type="gene ID" value="MhA1_Contig982.frz3.gene6"/>
</dbReference>
<dbReference type="Pfam" id="PF16367">
    <property type="entry name" value="RRM_7"/>
    <property type="match status" value="1"/>
</dbReference>
<dbReference type="InterPro" id="IPR035979">
    <property type="entry name" value="RBD_domain_sf"/>
</dbReference>
<organism evidence="4 5">
    <name type="scientific">Meloidogyne hapla</name>
    <name type="common">Root-knot nematode worm</name>
    <dbReference type="NCBI Taxonomy" id="6305"/>
    <lineage>
        <taxon>Eukaryota</taxon>
        <taxon>Metazoa</taxon>
        <taxon>Ecdysozoa</taxon>
        <taxon>Nematoda</taxon>
        <taxon>Chromadorea</taxon>
        <taxon>Rhabditida</taxon>
        <taxon>Tylenchina</taxon>
        <taxon>Tylenchomorpha</taxon>
        <taxon>Tylenchoidea</taxon>
        <taxon>Meloidogynidae</taxon>
        <taxon>Meloidogyninae</taxon>
        <taxon>Meloidogyne</taxon>
    </lineage>
</organism>
<dbReference type="GO" id="GO:0043022">
    <property type="term" value="F:ribosome binding"/>
    <property type="evidence" value="ECO:0007669"/>
    <property type="project" value="TreeGrafter"/>
</dbReference>
<evidence type="ECO:0000256" key="2">
    <source>
        <dbReference type="SAM" id="MobiDB-lite"/>
    </source>
</evidence>
<dbReference type="GO" id="GO:0005737">
    <property type="term" value="C:cytoplasm"/>
    <property type="evidence" value="ECO:0007669"/>
    <property type="project" value="TreeGrafter"/>
</dbReference>
<evidence type="ECO:0000259" key="3">
    <source>
        <dbReference type="SMART" id="SM00360"/>
    </source>
</evidence>
<dbReference type="GO" id="GO:0043005">
    <property type="term" value="C:neuron projection"/>
    <property type="evidence" value="ECO:0007669"/>
    <property type="project" value="TreeGrafter"/>
</dbReference>
<dbReference type="InterPro" id="IPR012677">
    <property type="entry name" value="Nucleotide-bd_a/b_plait_sf"/>
</dbReference>
<name>A0A1I8C2G8_MELHA</name>
<dbReference type="GO" id="GO:0045202">
    <property type="term" value="C:synapse"/>
    <property type="evidence" value="ECO:0007669"/>
    <property type="project" value="TreeGrafter"/>
</dbReference>
<evidence type="ECO:0000313" key="5">
    <source>
        <dbReference type="WBParaSite" id="MhA1_Contig982.frz3.gene6"/>
    </source>
</evidence>
<dbReference type="Proteomes" id="UP000095281">
    <property type="component" value="Unplaced"/>
</dbReference>
<sequence>MDKFNTKQPLPKLVPNSLYSFANLHASLNGPVSAPPLGNVGINNKQEADRIFFGEDFSAQYFPSNNNSPVGSANDFSNIMNLRSFPPLSSELPLINEPPLSAPPFQNFNNGGFNGICGGGSAGCSSGNSGMIGAGNGARFRFNHRSVPQPVYFSLKVFLGGIQASLTTNILQLNFAKFGPNFIDWPKKTAIQDRPPNGYAFVVYENESSIIHMLRHCQQSNNRIFFPIYTLNGLMHPVEIKVWEMKDTTYPAQPDWRRFRRFSVFVGGIPRTCTAATLAYATEDVIGPIAYCAIELDPQHFYPKGAACVVFNSKESYIKAIAAHEVLLGFGSFERKVEFKAFLASNMPCEKCGITNGTRFCNEIICLAYYCVNCWKMVHNVRPSMSSHTPSKRHIKGGGSGGPPTPKEL</sequence>
<dbReference type="PANTHER" id="PTHR12566:SF12">
    <property type="entry name" value="TRANSLATIONAL REGULATOR ORB2"/>
    <property type="match status" value="1"/>
</dbReference>
<evidence type="ECO:0000256" key="1">
    <source>
        <dbReference type="ARBA" id="ARBA00022884"/>
    </source>
</evidence>
<feature type="region of interest" description="Disordered" evidence="2">
    <location>
        <begin position="386"/>
        <end position="409"/>
    </location>
</feature>